<dbReference type="EMBL" id="MCGR01000033">
    <property type="protein sequence ID" value="ORY76898.1"/>
    <property type="molecule type" value="Genomic_DNA"/>
</dbReference>
<dbReference type="InParanoid" id="A0A1Y2EZ64"/>
<evidence type="ECO:0000256" key="1">
    <source>
        <dbReference type="SAM" id="MobiDB-lite"/>
    </source>
</evidence>
<accession>A0A1Y2EZ64</accession>
<dbReference type="Proteomes" id="UP000193467">
    <property type="component" value="Unassembled WGS sequence"/>
</dbReference>
<protein>
    <submittedName>
        <fullName evidence="2">Uncharacterized protein</fullName>
    </submittedName>
</protein>
<organism evidence="2 3">
    <name type="scientific">Leucosporidium creatinivorum</name>
    <dbReference type="NCBI Taxonomy" id="106004"/>
    <lineage>
        <taxon>Eukaryota</taxon>
        <taxon>Fungi</taxon>
        <taxon>Dikarya</taxon>
        <taxon>Basidiomycota</taxon>
        <taxon>Pucciniomycotina</taxon>
        <taxon>Microbotryomycetes</taxon>
        <taxon>Leucosporidiales</taxon>
        <taxon>Leucosporidium</taxon>
    </lineage>
</organism>
<proteinExistence type="predicted"/>
<reference evidence="2 3" key="1">
    <citation type="submission" date="2016-07" db="EMBL/GenBank/DDBJ databases">
        <title>Pervasive Adenine N6-methylation of Active Genes in Fungi.</title>
        <authorList>
            <consortium name="DOE Joint Genome Institute"/>
            <person name="Mondo S.J."/>
            <person name="Dannebaum R.O."/>
            <person name="Kuo R.C."/>
            <person name="Labutti K."/>
            <person name="Haridas S."/>
            <person name="Kuo A."/>
            <person name="Salamov A."/>
            <person name="Ahrendt S.R."/>
            <person name="Lipzen A."/>
            <person name="Sullivan W."/>
            <person name="Andreopoulos W.B."/>
            <person name="Clum A."/>
            <person name="Lindquist E."/>
            <person name="Daum C."/>
            <person name="Ramamoorthy G.K."/>
            <person name="Gryganskyi A."/>
            <person name="Culley D."/>
            <person name="Magnuson J.K."/>
            <person name="James T.Y."/>
            <person name="O'Malley M.A."/>
            <person name="Stajich J.E."/>
            <person name="Spatafora J.W."/>
            <person name="Visel A."/>
            <person name="Grigoriev I.V."/>
        </authorList>
    </citation>
    <scope>NUCLEOTIDE SEQUENCE [LARGE SCALE GENOMIC DNA]</scope>
    <source>
        <strain evidence="2 3">62-1032</strain>
    </source>
</reference>
<sequence>MEQLLRQHFASTRISNLIVEPADPPTKAQTTELISKGLAFVALYRLPRPFFKSEQWAENWNELALVAETKLEAFKREHEGDPRGLGLAKRESLWRHVSGTDDRRRPITVLFRLYPSNYLNDSGREVHRMVSYVYRKMIHAAKTVEQASALVFVGHRDWASLTRWQRINVALEAKRYFEEKLGVAVARQAAAASAAARASEPHAQSLGHHLPSLSARQSRRSGISAMELRTRWGGGGAP</sequence>
<feature type="region of interest" description="Disordered" evidence="1">
    <location>
        <begin position="200"/>
        <end position="221"/>
    </location>
</feature>
<gene>
    <name evidence="2" type="ORF">BCR35DRAFT_305652</name>
</gene>
<evidence type="ECO:0000313" key="3">
    <source>
        <dbReference type="Proteomes" id="UP000193467"/>
    </source>
</evidence>
<dbReference type="AlphaFoldDB" id="A0A1Y2EZ64"/>
<evidence type="ECO:0000313" key="2">
    <source>
        <dbReference type="EMBL" id="ORY76898.1"/>
    </source>
</evidence>
<comment type="caution">
    <text evidence="2">The sequence shown here is derived from an EMBL/GenBank/DDBJ whole genome shotgun (WGS) entry which is preliminary data.</text>
</comment>
<name>A0A1Y2EZ64_9BASI</name>
<keyword evidence="3" id="KW-1185">Reference proteome</keyword>